<dbReference type="EMBL" id="BEXD01003901">
    <property type="protein sequence ID" value="GBC03695.1"/>
    <property type="molecule type" value="Genomic_DNA"/>
</dbReference>
<dbReference type="SUPFAM" id="SSF51905">
    <property type="entry name" value="FAD/NAD(P)-binding domain"/>
    <property type="match status" value="1"/>
</dbReference>
<dbReference type="GO" id="GO:0005737">
    <property type="term" value="C:cytoplasm"/>
    <property type="evidence" value="ECO:0007669"/>
    <property type="project" value="TreeGrafter"/>
</dbReference>
<evidence type="ECO:0000256" key="9">
    <source>
        <dbReference type="ARBA" id="ARBA00023014"/>
    </source>
</evidence>
<keyword evidence="9" id="KW-0411">Iron-sulfur</keyword>
<evidence type="ECO:0000256" key="6">
    <source>
        <dbReference type="ARBA" id="ARBA00022827"/>
    </source>
</evidence>
<dbReference type="Pfam" id="PF14759">
    <property type="entry name" value="Reductase_C"/>
    <property type="match status" value="1"/>
</dbReference>
<dbReference type="PRINTS" id="PR00368">
    <property type="entry name" value="FADPNR"/>
</dbReference>
<keyword evidence="5" id="KW-0479">Metal-binding</keyword>
<proteinExistence type="inferred from homology"/>
<sequence>MVEYNAGKASELKDGQMKEVTVGNNSKVLLSKAGGQIYATSHKCTHYGAPLVKGAFSSEGRVICPWHGACFDVKTGDIEDSPGLDNLQTFKVTIKDDDIYVEVDEAALKSGRRPPKCKVNPSPFNEDDVVVIIGSGAGGNTAAEKLRENGYGGKIILVSRESYLPIDRPKLSKSFGFSIDKITLRKKEFYDDLFITLKLGTVNILLFYCKVDPTSKTVTLDNGEKLKYASLIIATGAHPRTIPIPGIDLKNVYYLRTYDDYKNIENAVVGDEKKNLVIIGSSFIGLEVSSISAKKANVSVIGMEKVPFERVLGEKIGTVFQKLHENEGVKFYMQAVVKGIEPSEIDSSIVGAVTLQDGTKIKADVIVVGAGVVPSTEFLKNTPGFTLERDGSIKVTEDFKVEGLEDVYAIGDIARFHYFETSETLRIEHWSFAENTGRAAADAITTKKITPFKRIPYFWSNQLSKGLRYCGYASSFDDVIVQGSLEEIKFAAFYARGDKIVAVASVSLDPIVSHCSELLRLGKFPTATEIRNGLDPLTVSLTA</sequence>
<dbReference type="PANTHER" id="PTHR43557">
    <property type="entry name" value="APOPTOSIS-INDUCING FACTOR 1"/>
    <property type="match status" value="1"/>
</dbReference>
<dbReference type="InterPro" id="IPR036188">
    <property type="entry name" value="FAD/NAD-bd_sf"/>
</dbReference>
<dbReference type="Gene3D" id="2.102.10.10">
    <property type="entry name" value="Rieske [2Fe-2S] iron-sulphur domain"/>
    <property type="match status" value="1"/>
</dbReference>
<dbReference type="GO" id="GO:0016651">
    <property type="term" value="F:oxidoreductase activity, acting on NAD(P)H"/>
    <property type="evidence" value="ECO:0007669"/>
    <property type="project" value="TreeGrafter"/>
</dbReference>
<dbReference type="PROSITE" id="PS51296">
    <property type="entry name" value="RIESKE"/>
    <property type="match status" value="1"/>
</dbReference>
<evidence type="ECO:0000259" key="10">
    <source>
        <dbReference type="PROSITE" id="PS51296"/>
    </source>
</evidence>
<name>A0A2Z6RZ31_9GLOM</name>
<gene>
    <name evidence="11" type="ORF">RclHR1_05270004</name>
</gene>
<comment type="cofactor">
    <cofactor evidence="1">
        <name>FAD</name>
        <dbReference type="ChEBI" id="CHEBI:57692"/>
    </cofactor>
</comment>
<keyword evidence="4" id="KW-0001">2Fe-2S</keyword>
<dbReference type="PRINTS" id="PR00411">
    <property type="entry name" value="PNDRDTASEI"/>
</dbReference>
<dbReference type="InterPro" id="IPR023753">
    <property type="entry name" value="FAD/NAD-binding_dom"/>
</dbReference>
<dbReference type="STRING" id="94130.A0A2Z6RZ31"/>
<evidence type="ECO:0000256" key="8">
    <source>
        <dbReference type="ARBA" id="ARBA00023004"/>
    </source>
</evidence>
<evidence type="ECO:0000313" key="11">
    <source>
        <dbReference type="EMBL" id="GBC03695.1"/>
    </source>
</evidence>
<dbReference type="FunFam" id="2.102.10.10:FF:000003">
    <property type="entry name" value="apoptosis-inducing factor 3 isoform X2"/>
    <property type="match status" value="1"/>
</dbReference>
<dbReference type="InterPro" id="IPR017941">
    <property type="entry name" value="Rieske_2Fe-2S"/>
</dbReference>
<dbReference type="Pfam" id="PF07992">
    <property type="entry name" value="Pyr_redox_2"/>
    <property type="match status" value="1"/>
</dbReference>
<dbReference type="InterPro" id="IPR050446">
    <property type="entry name" value="FAD-oxidoreductase/Apoptosis"/>
</dbReference>
<keyword evidence="7" id="KW-0560">Oxidoreductase</keyword>
<dbReference type="Proteomes" id="UP000247702">
    <property type="component" value="Unassembled WGS sequence"/>
</dbReference>
<dbReference type="InterPro" id="IPR016156">
    <property type="entry name" value="FAD/NAD-linked_Rdtase_dimer_sf"/>
</dbReference>
<comment type="caution">
    <text evidence="11">The sequence shown here is derived from an EMBL/GenBank/DDBJ whole genome shotgun (WGS) entry which is preliminary data.</text>
</comment>
<evidence type="ECO:0000313" key="12">
    <source>
        <dbReference type="Proteomes" id="UP000247702"/>
    </source>
</evidence>
<evidence type="ECO:0000256" key="3">
    <source>
        <dbReference type="ARBA" id="ARBA00022630"/>
    </source>
</evidence>
<dbReference type="Gene3D" id="3.30.390.30">
    <property type="match status" value="1"/>
</dbReference>
<keyword evidence="6" id="KW-0274">FAD</keyword>
<dbReference type="AlphaFoldDB" id="A0A2Z6RZ31"/>
<protein>
    <recommendedName>
        <fullName evidence="10">Rieske domain-containing protein</fullName>
    </recommendedName>
</protein>
<evidence type="ECO:0000256" key="7">
    <source>
        <dbReference type="ARBA" id="ARBA00023002"/>
    </source>
</evidence>
<evidence type="ECO:0000256" key="2">
    <source>
        <dbReference type="ARBA" id="ARBA00006442"/>
    </source>
</evidence>
<keyword evidence="12" id="KW-1185">Reference proteome</keyword>
<dbReference type="PANTHER" id="PTHR43557:SF2">
    <property type="entry name" value="RIESKE DOMAIN-CONTAINING PROTEIN-RELATED"/>
    <property type="match status" value="1"/>
</dbReference>
<evidence type="ECO:0000256" key="5">
    <source>
        <dbReference type="ARBA" id="ARBA00022723"/>
    </source>
</evidence>
<reference evidence="11 12" key="1">
    <citation type="submission" date="2017-11" db="EMBL/GenBank/DDBJ databases">
        <title>The genome of Rhizophagus clarus HR1 reveals common genetic basis of auxotrophy among arbuscular mycorrhizal fungi.</title>
        <authorList>
            <person name="Kobayashi Y."/>
        </authorList>
    </citation>
    <scope>NUCLEOTIDE SEQUENCE [LARGE SCALE GENOMIC DNA]</scope>
    <source>
        <strain evidence="11 12">HR1</strain>
    </source>
</reference>
<dbReference type="GO" id="GO:0051537">
    <property type="term" value="F:2 iron, 2 sulfur cluster binding"/>
    <property type="evidence" value="ECO:0007669"/>
    <property type="project" value="UniProtKB-KW"/>
</dbReference>
<keyword evidence="8" id="KW-0408">Iron</keyword>
<dbReference type="Pfam" id="PF00355">
    <property type="entry name" value="Rieske"/>
    <property type="match status" value="1"/>
</dbReference>
<evidence type="ECO:0000256" key="1">
    <source>
        <dbReference type="ARBA" id="ARBA00001974"/>
    </source>
</evidence>
<feature type="domain" description="Rieske" evidence="10">
    <location>
        <begin position="4"/>
        <end position="101"/>
    </location>
</feature>
<accession>A0A2Z6RZ31</accession>
<organism evidence="11 12">
    <name type="scientific">Rhizophagus clarus</name>
    <dbReference type="NCBI Taxonomy" id="94130"/>
    <lineage>
        <taxon>Eukaryota</taxon>
        <taxon>Fungi</taxon>
        <taxon>Fungi incertae sedis</taxon>
        <taxon>Mucoromycota</taxon>
        <taxon>Glomeromycotina</taxon>
        <taxon>Glomeromycetes</taxon>
        <taxon>Glomerales</taxon>
        <taxon>Glomeraceae</taxon>
        <taxon>Rhizophagus</taxon>
    </lineage>
</organism>
<keyword evidence="3" id="KW-0285">Flavoprotein</keyword>
<dbReference type="InterPro" id="IPR036922">
    <property type="entry name" value="Rieske_2Fe-2S_sf"/>
</dbReference>
<dbReference type="Gene3D" id="3.50.50.60">
    <property type="entry name" value="FAD/NAD(P)-binding domain"/>
    <property type="match status" value="2"/>
</dbReference>
<evidence type="ECO:0000256" key="4">
    <source>
        <dbReference type="ARBA" id="ARBA00022714"/>
    </source>
</evidence>
<dbReference type="CDD" id="cd03478">
    <property type="entry name" value="Rieske_AIFL_N"/>
    <property type="match status" value="1"/>
</dbReference>
<dbReference type="GO" id="GO:0046872">
    <property type="term" value="F:metal ion binding"/>
    <property type="evidence" value="ECO:0007669"/>
    <property type="project" value="UniProtKB-KW"/>
</dbReference>
<dbReference type="SUPFAM" id="SSF55424">
    <property type="entry name" value="FAD/NAD-linked reductases, dimerisation (C-terminal) domain"/>
    <property type="match status" value="1"/>
</dbReference>
<comment type="similarity">
    <text evidence="2">Belongs to the FAD-dependent oxidoreductase family.</text>
</comment>
<dbReference type="SUPFAM" id="SSF50022">
    <property type="entry name" value="ISP domain"/>
    <property type="match status" value="1"/>
</dbReference>
<dbReference type="InterPro" id="IPR028202">
    <property type="entry name" value="Reductase_C"/>
</dbReference>